<dbReference type="eggNOG" id="KOG4197">
    <property type="taxonomic scope" value="Eukaryota"/>
</dbReference>
<evidence type="ECO:0000313" key="4">
    <source>
        <dbReference type="EMBL" id="KMT14222.1"/>
    </source>
</evidence>
<feature type="repeat" description="PPR" evidence="3">
    <location>
        <begin position="321"/>
        <end position="355"/>
    </location>
</feature>
<dbReference type="KEGG" id="bvg:104890315"/>
<evidence type="ECO:0000256" key="1">
    <source>
        <dbReference type="ARBA" id="ARBA00007626"/>
    </source>
</evidence>
<dbReference type="OMA" id="MLSDNCE"/>
<keyword evidence="2" id="KW-0677">Repeat</keyword>
<proteinExistence type="inferred from homology"/>
<evidence type="ECO:0000256" key="2">
    <source>
        <dbReference type="ARBA" id="ARBA00022737"/>
    </source>
</evidence>
<feature type="repeat" description="PPR" evidence="3">
    <location>
        <begin position="286"/>
        <end position="320"/>
    </location>
</feature>
<dbReference type="Gene3D" id="1.25.40.10">
    <property type="entry name" value="Tetratricopeptide repeat domain"/>
    <property type="match status" value="4"/>
</dbReference>
<dbReference type="PANTHER" id="PTHR47936:SF1">
    <property type="entry name" value="PENTATRICOPEPTIDE REPEAT-CONTAINING PROTEIN GUN1, CHLOROPLASTIC"/>
    <property type="match status" value="1"/>
</dbReference>
<evidence type="ECO:0008006" key="6">
    <source>
        <dbReference type="Google" id="ProtNLM"/>
    </source>
</evidence>
<name>A0A0J8CL62_BETVV</name>
<dbReference type="PROSITE" id="PS51375">
    <property type="entry name" value="PPR"/>
    <property type="match status" value="5"/>
</dbReference>
<dbReference type="Gramene" id="KMT14222">
    <property type="protein sequence ID" value="KMT14222"/>
    <property type="gene ID" value="BVRB_4g075830"/>
</dbReference>
<dbReference type="GO" id="GO:0009507">
    <property type="term" value="C:chloroplast"/>
    <property type="evidence" value="ECO:0007669"/>
    <property type="project" value="TreeGrafter"/>
</dbReference>
<evidence type="ECO:0000256" key="3">
    <source>
        <dbReference type="PROSITE-ProRule" id="PRU00708"/>
    </source>
</evidence>
<keyword evidence="5" id="KW-1185">Reference proteome</keyword>
<evidence type="ECO:0000313" key="5">
    <source>
        <dbReference type="Proteomes" id="UP000035740"/>
    </source>
</evidence>
<dbReference type="Proteomes" id="UP000035740">
    <property type="component" value="Chromosome 4"/>
</dbReference>
<feature type="repeat" description="PPR" evidence="3">
    <location>
        <begin position="391"/>
        <end position="425"/>
    </location>
</feature>
<accession>A0A0J8CL62</accession>
<dbReference type="InterPro" id="IPR011990">
    <property type="entry name" value="TPR-like_helical_dom_sf"/>
</dbReference>
<dbReference type="NCBIfam" id="TIGR00756">
    <property type="entry name" value="PPR"/>
    <property type="match status" value="6"/>
</dbReference>
<dbReference type="EMBL" id="KQ090068">
    <property type="protein sequence ID" value="KMT14222.1"/>
    <property type="molecule type" value="Genomic_DNA"/>
</dbReference>
<dbReference type="Pfam" id="PF13041">
    <property type="entry name" value="PPR_2"/>
    <property type="match status" value="2"/>
</dbReference>
<dbReference type="OrthoDB" id="185373at2759"/>
<dbReference type="PANTHER" id="PTHR47936">
    <property type="entry name" value="PPR_LONG DOMAIN-CONTAINING PROTEIN"/>
    <property type="match status" value="1"/>
</dbReference>
<feature type="repeat" description="PPR" evidence="3">
    <location>
        <begin position="356"/>
        <end position="390"/>
    </location>
</feature>
<comment type="similarity">
    <text evidence="1">Belongs to the PPR family. P subfamily.</text>
</comment>
<organism evidence="4 5">
    <name type="scientific">Beta vulgaris subsp. vulgaris</name>
    <name type="common">Beet</name>
    <dbReference type="NCBI Taxonomy" id="3555"/>
    <lineage>
        <taxon>Eukaryota</taxon>
        <taxon>Viridiplantae</taxon>
        <taxon>Streptophyta</taxon>
        <taxon>Embryophyta</taxon>
        <taxon>Tracheophyta</taxon>
        <taxon>Spermatophyta</taxon>
        <taxon>Magnoliopsida</taxon>
        <taxon>eudicotyledons</taxon>
        <taxon>Gunneridae</taxon>
        <taxon>Pentapetalae</taxon>
        <taxon>Caryophyllales</taxon>
        <taxon>Chenopodiaceae</taxon>
        <taxon>Betoideae</taxon>
        <taxon>Beta</taxon>
    </lineage>
</organism>
<dbReference type="Pfam" id="PF01535">
    <property type="entry name" value="PPR"/>
    <property type="match status" value="1"/>
</dbReference>
<reference evidence="4 5" key="1">
    <citation type="journal article" date="2014" name="Nature">
        <title>The genome of the recently domesticated crop plant sugar beet (Beta vulgaris).</title>
        <authorList>
            <person name="Dohm J.C."/>
            <person name="Minoche A.E."/>
            <person name="Holtgrawe D."/>
            <person name="Capella-Gutierrez S."/>
            <person name="Zakrzewski F."/>
            <person name="Tafer H."/>
            <person name="Rupp O."/>
            <person name="Sorensen T.R."/>
            <person name="Stracke R."/>
            <person name="Reinhardt R."/>
            <person name="Goesmann A."/>
            <person name="Kraft T."/>
            <person name="Schulz B."/>
            <person name="Stadler P.F."/>
            <person name="Schmidt T."/>
            <person name="Gabaldon T."/>
            <person name="Lehrach H."/>
            <person name="Weisshaar B."/>
            <person name="Himmelbauer H."/>
        </authorList>
    </citation>
    <scope>NUCLEOTIDE SEQUENCE [LARGE SCALE GENOMIC DNA]</scope>
    <source>
        <tissue evidence="4">Taproot</tissue>
    </source>
</reference>
<feature type="repeat" description="PPR" evidence="3">
    <location>
        <begin position="496"/>
        <end position="530"/>
    </location>
</feature>
<dbReference type="Pfam" id="PF13812">
    <property type="entry name" value="PPR_3"/>
    <property type="match status" value="1"/>
</dbReference>
<protein>
    <recommendedName>
        <fullName evidence="6">Pentacotripeptide-repeat region of PRORP domain-containing protein</fullName>
    </recommendedName>
</protein>
<dbReference type="InterPro" id="IPR002885">
    <property type="entry name" value="PPR_rpt"/>
</dbReference>
<dbReference type="AlphaFoldDB" id="A0A0J8CL62"/>
<gene>
    <name evidence="4" type="ORF">BVRB_4g075830</name>
</gene>
<dbReference type="GO" id="GO:0031930">
    <property type="term" value="P:mitochondria-nucleus signaling pathway"/>
    <property type="evidence" value="ECO:0007669"/>
    <property type="project" value="TreeGrafter"/>
</dbReference>
<dbReference type="GO" id="GO:0010019">
    <property type="term" value="P:chloroplast-nucleus signaling pathway"/>
    <property type="evidence" value="ECO:0007669"/>
    <property type="project" value="TreeGrafter"/>
</dbReference>
<sequence>MAFSSQRFISFAKQSRYPHFSIFSLSPFSQFSTIEEASCNFKQEEKQENFSCNSNNEHSTFPKSLHESKVLGELSNLLPIHRTTSIPKNLYSPSSEETLIENKPLIRVSPDGFLPLEDKLRGVFIQKLKGTASIENALFTALGDAQLSADVVSRVLDRGNLGGEAMVLFFKWAIKQLSVGRDIGVYHVILKALGRRKLFDFMADMYQEMYVEGISITCETLEIVLDSFIRARCISRAVELFRNLEELGVKCDTKQFNVLLSCLCKRSHAGTANSLLNSMRGKMAFDCVTYNVVIGGWARLGRVSEMEKCLKEMVEDGFCPDCKTYSCLIEGLGRAGQVDDAIRIFRNMEDQGCQPNIGVYNAIIANYVSVGNFDECMKYYEEMSSNNCSPDVDTYAKLISGLLKARKVADALELFDEMLCRGVNPSTGMVTSFIEPLCSYGPPHAAMMIYKSARKRGCVISLSAYKLLFMRLSRFGKCGMLLELWDEMQQSGHTSDMDVYEHVVNGLCNNGQLDTALCVMEEALRKGFCPSRLTYSKLNKKLMAFDKVEKAYKLFLKVKQARANENARRYWRSKGWHF</sequence>